<dbReference type="InterPro" id="IPR036291">
    <property type="entry name" value="NAD(P)-bd_dom_sf"/>
</dbReference>
<dbReference type="Gene3D" id="3.40.50.720">
    <property type="entry name" value="NAD(P)-binding Rossmann-like Domain"/>
    <property type="match status" value="1"/>
</dbReference>
<dbReference type="PRINTS" id="PR00081">
    <property type="entry name" value="GDHRDH"/>
</dbReference>
<evidence type="ECO:0000256" key="1">
    <source>
        <dbReference type="ARBA" id="ARBA00006484"/>
    </source>
</evidence>
<proteinExistence type="inferred from homology"/>
<dbReference type="GO" id="GO:0016491">
    <property type="term" value="F:oxidoreductase activity"/>
    <property type="evidence" value="ECO:0007669"/>
    <property type="project" value="UniProtKB-KW"/>
</dbReference>
<dbReference type="PANTHER" id="PTHR43639">
    <property type="entry name" value="OXIDOREDUCTASE, SHORT-CHAIN DEHYDROGENASE/REDUCTASE FAMILY (AFU_ORTHOLOGUE AFUA_5G02870)"/>
    <property type="match status" value="1"/>
</dbReference>
<dbReference type="InterPro" id="IPR002347">
    <property type="entry name" value="SDR_fam"/>
</dbReference>
<protein>
    <submittedName>
        <fullName evidence="3">NAD(P)-dependent dehydrogenase (Short-subunit alcohol dehydrogenase family)</fullName>
    </submittedName>
</protein>
<comment type="caution">
    <text evidence="3">The sequence shown here is derived from an EMBL/GenBank/DDBJ whole genome shotgun (WGS) entry which is preliminary data.</text>
</comment>
<keyword evidence="2" id="KW-0560">Oxidoreductase</keyword>
<dbReference type="EMBL" id="JACHLR010000002">
    <property type="protein sequence ID" value="MBB4857222.1"/>
    <property type="molecule type" value="Genomic_DNA"/>
</dbReference>
<organism evidence="3 4">
    <name type="scientific">Novosphingobium chloroacetimidivorans</name>
    <dbReference type="NCBI Taxonomy" id="1428314"/>
    <lineage>
        <taxon>Bacteria</taxon>
        <taxon>Pseudomonadati</taxon>
        <taxon>Pseudomonadota</taxon>
        <taxon>Alphaproteobacteria</taxon>
        <taxon>Sphingomonadales</taxon>
        <taxon>Sphingomonadaceae</taxon>
        <taxon>Novosphingobium</taxon>
    </lineage>
</organism>
<evidence type="ECO:0000313" key="4">
    <source>
        <dbReference type="Proteomes" id="UP000555448"/>
    </source>
</evidence>
<gene>
    <name evidence="3" type="ORF">HNO88_000529</name>
</gene>
<dbReference type="Proteomes" id="UP000555448">
    <property type="component" value="Unassembled WGS sequence"/>
</dbReference>
<accession>A0A7W7K6M7</accession>
<dbReference type="SUPFAM" id="SSF51735">
    <property type="entry name" value="NAD(P)-binding Rossmann-fold domains"/>
    <property type="match status" value="1"/>
</dbReference>
<evidence type="ECO:0000256" key="2">
    <source>
        <dbReference type="ARBA" id="ARBA00023002"/>
    </source>
</evidence>
<name>A0A7W7K6M7_9SPHN</name>
<dbReference type="CDD" id="cd05233">
    <property type="entry name" value="SDR_c"/>
    <property type="match status" value="1"/>
</dbReference>
<dbReference type="RefSeq" id="WP_312856977.1">
    <property type="nucleotide sequence ID" value="NZ_JACHLR010000002.1"/>
</dbReference>
<comment type="similarity">
    <text evidence="1">Belongs to the short-chain dehydrogenases/reductases (SDR) family.</text>
</comment>
<sequence length="248" mass="25154">MSAAAGKVLLIAGGSGSVGSAIARAALDEGWTLAIHGRSEVKVAGLVAALGVRGPAEGFLVDIWQVDAADTLVAEVVEQFGRLDAVIDCTATGPSGITGLFAQAEPAAFGHFLDLSVGWLQRLAHAAYPHLAREGGTLLSFVSDAGVFAAPRQALIGAARAGAIGFIRNFALEAARDGIRAHCISPSYVEGNDSARKLGSERMAKAATRAGLGLPTAEDIAPLAIFLCGDGARKITGQVISVNGGLNA</sequence>
<dbReference type="AlphaFoldDB" id="A0A7W7K6M7"/>
<dbReference type="Pfam" id="PF13561">
    <property type="entry name" value="adh_short_C2"/>
    <property type="match status" value="1"/>
</dbReference>
<keyword evidence="4" id="KW-1185">Reference proteome</keyword>
<dbReference type="PANTHER" id="PTHR43639:SF1">
    <property type="entry name" value="SHORT-CHAIN DEHYDROGENASE_REDUCTASE FAMILY PROTEIN"/>
    <property type="match status" value="1"/>
</dbReference>
<reference evidence="3 4" key="1">
    <citation type="submission" date="2020-08" db="EMBL/GenBank/DDBJ databases">
        <title>Functional genomics of gut bacteria from endangered species of beetles.</title>
        <authorList>
            <person name="Carlos-Shanley C."/>
        </authorList>
    </citation>
    <scope>NUCLEOTIDE SEQUENCE [LARGE SCALE GENOMIC DNA]</scope>
    <source>
        <strain evidence="3 4">S00245</strain>
    </source>
</reference>
<evidence type="ECO:0000313" key="3">
    <source>
        <dbReference type="EMBL" id="MBB4857222.1"/>
    </source>
</evidence>